<keyword evidence="2" id="KW-1185">Reference proteome</keyword>
<accession>B8MRT5</accession>
<dbReference type="GeneID" id="8108895"/>
<name>B8MRT5_TALSN</name>
<sequence length="150" mass="17567">MDLDPNEAGYRLYLAACEDMHNVTREPDPNDLLHVWFEKHQDFRRQWRLTRLNPLPGRTEIERINNWFKTRPEIFLEFRKEVLLHPGANIPIPYDFGELVAIEAIYGGRIEIDVKVLMEMSDAALLCRMEIGFEALMLLQMLLILSLTGI</sequence>
<dbReference type="Proteomes" id="UP000001745">
    <property type="component" value="Unassembled WGS sequence"/>
</dbReference>
<dbReference type="HOGENOM" id="CLU_1741797_0_0_1"/>
<dbReference type="AlphaFoldDB" id="B8MRT5"/>
<protein>
    <submittedName>
        <fullName evidence="1">Uncharacterized protein</fullName>
    </submittedName>
</protein>
<reference evidence="2" key="1">
    <citation type="journal article" date="2015" name="Genome Announc.">
        <title>Genome sequence of the AIDS-associated pathogen Penicillium marneffei (ATCC18224) and its near taxonomic relative Talaromyces stipitatus (ATCC10500).</title>
        <authorList>
            <person name="Nierman W.C."/>
            <person name="Fedorova-Abrams N.D."/>
            <person name="Andrianopoulos A."/>
        </authorList>
    </citation>
    <scope>NUCLEOTIDE SEQUENCE [LARGE SCALE GENOMIC DNA]</scope>
    <source>
        <strain evidence="2">ATCC 10500 / CBS 375.48 / QM 6759 / NRRL 1006</strain>
    </source>
</reference>
<evidence type="ECO:0000313" key="1">
    <source>
        <dbReference type="EMBL" id="EED13269.1"/>
    </source>
</evidence>
<organism evidence="1 2">
    <name type="scientific">Talaromyces stipitatus (strain ATCC 10500 / CBS 375.48 / QM 6759 / NRRL 1006)</name>
    <name type="common">Penicillium stipitatum</name>
    <dbReference type="NCBI Taxonomy" id="441959"/>
    <lineage>
        <taxon>Eukaryota</taxon>
        <taxon>Fungi</taxon>
        <taxon>Dikarya</taxon>
        <taxon>Ascomycota</taxon>
        <taxon>Pezizomycotina</taxon>
        <taxon>Eurotiomycetes</taxon>
        <taxon>Eurotiomycetidae</taxon>
        <taxon>Eurotiales</taxon>
        <taxon>Trichocomaceae</taxon>
        <taxon>Talaromyces</taxon>
        <taxon>Talaromyces sect. Talaromyces</taxon>
    </lineage>
</organism>
<proteinExistence type="predicted"/>
<dbReference type="RefSeq" id="XP_002487380.1">
    <property type="nucleotide sequence ID" value="XM_002487335.1"/>
</dbReference>
<evidence type="ECO:0000313" key="2">
    <source>
        <dbReference type="Proteomes" id="UP000001745"/>
    </source>
</evidence>
<dbReference type="InParanoid" id="B8MRT5"/>
<dbReference type="VEuPathDB" id="FungiDB:TSTA_057590"/>
<gene>
    <name evidence="1" type="ORF">TSTA_057590</name>
</gene>
<dbReference type="EMBL" id="EQ962659">
    <property type="protein sequence ID" value="EED13269.1"/>
    <property type="molecule type" value="Genomic_DNA"/>
</dbReference>